<organism evidence="1 2">
    <name type="scientific">Brevibacillus fluminis</name>
    <dbReference type="NCBI Taxonomy" id="511487"/>
    <lineage>
        <taxon>Bacteria</taxon>
        <taxon>Bacillati</taxon>
        <taxon>Bacillota</taxon>
        <taxon>Bacilli</taxon>
        <taxon>Bacillales</taxon>
        <taxon>Paenibacillaceae</taxon>
        <taxon>Brevibacillus</taxon>
    </lineage>
</organism>
<name>A0A3M8DV54_9BACL</name>
<evidence type="ECO:0000313" key="1">
    <source>
        <dbReference type="EMBL" id="RNB92058.1"/>
    </source>
</evidence>
<evidence type="ECO:0000313" key="2">
    <source>
        <dbReference type="Proteomes" id="UP000271031"/>
    </source>
</evidence>
<dbReference type="EMBL" id="RHHQ01000004">
    <property type="protein sequence ID" value="RNB92058.1"/>
    <property type="molecule type" value="Genomic_DNA"/>
</dbReference>
<accession>A0A3M8DV54</accession>
<protein>
    <submittedName>
        <fullName evidence="1">Uncharacterized protein</fullName>
    </submittedName>
</protein>
<sequence>MAPRTIERERKKSLIKDFSQMLDQLQNSDDPKAVGLLITYLNSLLRVKDVTPPLSEIISILKWQKPTLFHHARLTLPSTSHLTMVFQIDLNPHVALKRLEQYVEK</sequence>
<proteinExistence type="predicted"/>
<dbReference type="OrthoDB" id="2468013at2"/>
<comment type="caution">
    <text evidence="1">The sequence shown here is derived from an EMBL/GenBank/DDBJ whole genome shotgun (WGS) entry which is preliminary data.</text>
</comment>
<dbReference type="AlphaFoldDB" id="A0A3M8DV54"/>
<dbReference type="Proteomes" id="UP000271031">
    <property type="component" value="Unassembled WGS sequence"/>
</dbReference>
<keyword evidence="2" id="KW-1185">Reference proteome</keyword>
<gene>
    <name evidence="1" type="ORF">EDM56_03865</name>
</gene>
<reference evidence="1 2" key="1">
    <citation type="submission" date="2018-10" db="EMBL/GenBank/DDBJ databases">
        <title>Phylogenomics of Brevibacillus.</title>
        <authorList>
            <person name="Dunlap C."/>
        </authorList>
    </citation>
    <scope>NUCLEOTIDE SEQUENCE [LARGE SCALE GENOMIC DNA]</scope>
    <source>
        <strain evidence="1 2">JCM 15716</strain>
    </source>
</reference>